<proteinExistence type="predicted"/>
<dbReference type="InterPro" id="IPR029063">
    <property type="entry name" value="SAM-dependent_MTases_sf"/>
</dbReference>
<accession>A0A918XSX0</accession>
<dbReference type="PANTHER" id="PTHR42912">
    <property type="entry name" value="METHYLTRANSFERASE"/>
    <property type="match status" value="1"/>
</dbReference>
<dbReference type="EMBL" id="BMZS01000005">
    <property type="protein sequence ID" value="GHD51432.1"/>
    <property type="molecule type" value="Genomic_DNA"/>
</dbReference>
<dbReference type="GO" id="GO:0008757">
    <property type="term" value="F:S-adenosylmethionine-dependent methyltransferase activity"/>
    <property type="evidence" value="ECO:0007669"/>
    <property type="project" value="InterPro"/>
</dbReference>
<reference evidence="2" key="1">
    <citation type="journal article" date="2014" name="Int. J. Syst. Evol. Microbiol.">
        <title>Complete genome sequence of Corynebacterium casei LMG S-19264T (=DSM 44701T), isolated from a smear-ripened cheese.</title>
        <authorList>
            <consortium name="US DOE Joint Genome Institute (JGI-PGF)"/>
            <person name="Walter F."/>
            <person name="Albersmeier A."/>
            <person name="Kalinowski J."/>
            <person name="Ruckert C."/>
        </authorList>
    </citation>
    <scope>NUCLEOTIDE SEQUENCE</scope>
    <source>
        <strain evidence="2">KCTC 42651</strain>
    </source>
</reference>
<reference evidence="2" key="2">
    <citation type="submission" date="2020-09" db="EMBL/GenBank/DDBJ databases">
        <authorList>
            <person name="Sun Q."/>
            <person name="Kim S."/>
        </authorList>
    </citation>
    <scope>NUCLEOTIDE SEQUENCE</scope>
    <source>
        <strain evidence="2">KCTC 42651</strain>
    </source>
</reference>
<evidence type="ECO:0000259" key="1">
    <source>
        <dbReference type="Pfam" id="PF08241"/>
    </source>
</evidence>
<dbReference type="SUPFAM" id="SSF53335">
    <property type="entry name" value="S-adenosyl-L-methionine-dependent methyltransferases"/>
    <property type="match status" value="1"/>
</dbReference>
<name>A0A918XSX0_9PROT</name>
<gene>
    <name evidence="2" type="ORF">GCM10017083_25880</name>
</gene>
<dbReference type="Pfam" id="PF08241">
    <property type="entry name" value="Methyltransf_11"/>
    <property type="match status" value="1"/>
</dbReference>
<comment type="caution">
    <text evidence="2">The sequence shown here is derived from an EMBL/GenBank/DDBJ whole genome shotgun (WGS) entry which is preliminary data.</text>
</comment>
<dbReference type="InterPro" id="IPR050508">
    <property type="entry name" value="Methyltransf_Superfamily"/>
</dbReference>
<evidence type="ECO:0000313" key="3">
    <source>
        <dbReference type="Proteomes" id="UP000630353"/>
    </source>
</evidence>
<sequence>MDFDPFDTRGYPTLPVAEGYGEWAESYERTVFDLLDIRLLERLAAVDWPACDRAADLACGTGRTGAWLKAAGVGRIDGIDLTPEMLAKARARGVHDDLVLGDLAATGFETGAYDLVTACLVDEHLADLRPLYREAHRLLAPGGRFVLVGYHPHFLMLGIVTHFDRPGGGPVAIRSHVHLTSDHVAAAHAAGFRLQEMAENVVDDDWRDVKPKWHARYRHHPASFALVWTPAPVAAKIVADHLPEAAPC</sequence>
<evidence type="ECO:0000313" key="2">
    <source>
        <dbReference type="EMBL" id="GHD51432.1"/>
    </source>
</evidence>
<keyword evidence="3" id="KW-1185">Reference proteome</keyword>
<protein>
    <recommendedName>
        <fullName evidence="1">Methyltransferase type 11 domain-containing protein</fullName>
    </recommendedName>
</protein>
<dbReference type="Gene3D" id="3.40.50.150">
    <property type="entry name" value="Vaccinia Virus protein VP39"/>
    <property type="match status" value="1"/>
</dbReference>
<dbReference type="InterPro" id="IPR013216">
    <property type="entry name" value="Methyltransf_11"/>
</dbReference>
<dbReference type="PANTHER" id="PTHR42912:SF6">
    <property type="entry name" value="METHYLTRANSFERASE TYPE 11 DOMAIN-CONTAINING PROTEIN"/>
    <property type="match status" value="1"/>
</dbReference>
<organism evidence="2 3">
    <name type="scientific">Thalassobaculum fulvum</name>
    <dbReference type="NCBI Taxonomy" id="1633335"/>
    <lineage>
        <taxon>Bacteria</taxon>
        <taxon>Pseudomonadati</taxon>
        <taxon>Pseudomonadota</taxon>
        <taxon>Alphaproteobacteria</taxon>
        <taxon>Rhodospirillales</taxon>
        <taxon>Thalassobaculaceae</taxon>
        <taxon>Thalassobaculum</taxon>
    </lineage>
</organism>
<dbReference type="Proteomes" id="UP000630353">
    <property type="component" value="Unassembled WGS sequence"/>
</dbReference>
<dbReference type="CDD" id="cd02440">
    <property type="entry name" value="AdoMet_MTases"/>
    <property type="match status" value="1"/>
</dbReference>
<feature type="domain" description="Methyltransferase type 11" evidence="1">
    <location>
        <begin position="56"/>
        <end position="147"/>
    </location>
</feature>
<dbReference type="AlphaFoldDB" id="A0A918XSX0"/>